<dbReference type="Proteomes" id="UP000799757">
    <property type="component" value="Unassembled WGS sequence"/>
</dbReference>
<sequence>AYQWDKWNHSLSLSHLYSSHLFSTLPSLQPASRLLSLPPELRLSIWTYVFTPPYPEHSSDMLALLATSRLIHDEAFALALQTATFHLRGHGARGLCIGPKLWNLGYKAEHLRHVSITMTFKMLDDLGSNNPFVLGKLPLDVLNIDFGHVKFPTVNEEIAFYYTFMSAFLYRTAPAILGEPTSFVNTSFTARNRRRIEVSMRQFEPTRVQLVDVMFRTRAEKVIVQHMRAVKDSLWCAFVYFGLLDHHYMVVTATRAAGDRTHYMLFGEEGE</sequence>
<feature type="non-terminal residue" evidence="1">
    <location>
        <position position="271"/>
    </location>
</feature>
<feature type="non-terminal residue" evidence="1">
    <location>
        <position position="1"/>
    </location>
</feature>
<protein>
    <recommendedName>
        <fullName evidence="3">F-box domain-containing protein</fullName>
    </recommendedName>
</protein>
<evidence type="ECO:0000313" key="2">
    <source>
        <dbReference type="Proteomes" id="UP000799757"/>
    </source>
</evidence>
<name>A0A6A6X1P5_9PLEO</name>
<gene>
    <name evidence="1" type="ORF">K505DRAFT_202926</name>
</gene>
<reference evidence="1" key="1">
    <citation type="journal article" date="2020" name="Stud. Mycol.">
        <title>101 Dothideomycetes genomes: a test case for predicting lifestyles and emergence of pathogens.</title>
        <authorList>
            <person name="Haridas S."/>
            <person name="Albert R."/>
            <person name="Binder M."/>
            <person name="Bloem J."/>
            <person name="Labutti K."/>
            <person name="Salamov A."/>
            <person name="Andreopoulos B."/>
            <person name="Baker S."/>
            <person name="Barry K."/>
            <person name="Bills G."/>
            <person name="Bluhm B."/>
            <person name="Cannon C."/>
            <person name="Castanera R."/>
            <person name="Culley D."/>
            <person name="Daum C."/>
            <person name="Ezra D."/>
            <person name="Gonzalez J."/>
            <person name="Henrissat B."/>
            <person name="Kuo A."/>
            <person name="Liang C."/>
            <person name="Lipzen A."/>
            <person name="Lutzoni F."/>
            <person name="Magnuson J."/>
            <person name="Mondo S."/>
            <person name="Nolan M."/>
            <person name="Ohm R."/>
            <person name="Pangilinan J."/>
            <person name="Park H.-J."/>
            <person name="Ramirez L."/>
            <person name="Alfaro M."/>
            <person name="Sun H."/>
            <person name="Tritt A."/>
            <person name="Yoshinaga Y."/>
            <person name="Zwiers L.-H."/>
            <person name="Turgeon B."/>
            <person name="Goodwin S."/>
            <person name="Spatafora J."/>
            <person name="Crous P."/>
            <person name="Grigoriev I."/>
        </authorList>
    </citation>
    <scope>NUCLEOTIDE SEQUENCE</scope>
    <source>
        <strain evidence="1">CBS 109.77</strain>
    </source>
</reference>
<keyword evidence="2" id="KW-1185">Reference proteome</keyword>
<proteinExistence type="predicted"/>
<evidence type="ECO:0008006" key="3">
    <source>
        <dbReference type="Google" id="ProtNLM"/>
    </source>
</evidence>
<dbReference type="AlphaFoldDB" id="A0A6A6X1P5"/>
<organism evidence="1 2">
    <name type="scientific">Melanomma pulvis-pyrius CBS 109.77</name>
    <dbReference type="NCBI Taxonomy" id="1314802"/>
    <lineage>
        <taxon>Eukaryota</taxon>
        <taxon>Fungi</taxon>
        <taxon>Dikarya</taxon>
        <taxon>Ascomycota</taxon>
        <taxon>Pezizomycotina</taxon>
        <taxon>Dothideomycetes</taxon>
        <taxon>Pleosporomycetidae</taxon>
        <taxon>Pleosporales</taxon>
        <taxon>Melanommataceae</taxon>
        <taxon>Melanomma</taxon>
    </lineage>
</organism>
<dbReference type="OrthoDB" id="62952at2759"/>
<evidence type="ECO:0000313" key="1">
    <source>
        <dbReference type="EMBL" id="KAF2790420.1"/>
    </source>
</evidence>
<accession>A0A6A6X1P5</accession>
<dbReference type="EMBL" id="MU002075">
    <property type="protein sequence ID" value="KAF2790420.1"/>
    <property type="molecule type" value="Genomic_DNA"/>
</dbReference>